<evidence type="ECO:0000313" key="2">
    <source>
        <dbReference type="EMBL" id="MCG2586926.1"/>
    </source>
</evidence>
<keyword evidence="3" id="KW-1185">Reference proteome</keyword>
<evidence type="ECO:0000259" key="1">
    <source>
        <dbReference type="Pfam" id="PF18962"/>
    </source>
</evidence>
<name>A0ABS9K7V5_9BACT</name>
<protein>
    <submittedName>
        <fullName evidence="2">T9SS type A sorting domain-containing protein</fullName>
    </submittedName>
</protein>
<dbReference type="Pfam" id="PF18962">
    <property type="entry name" value="Por_Secre_tail"/>
    <property type="match status" value="1"/>
</dbReference>
<reference evidence="2" key="2">
    <citation type="submission" date="2024-05" db="EMBL/GenBank/DDBJ databases">
        <title>Rhodohalobacter halophilus gen. nov., sp. nov., a moderately halophilic member of the family Balneolaceae.</title>
        <authorList>
            <person name="Xia J."/>
        </authorList>
    </citation>
    <scope>NUCLEOTIDE SEQUENCE</scope>
    <source>
        <strain evidence="2">WB101</strain>
    </source>
</reference>
<dbReference type="EMBL" id="JAKLWS010000001">
    <property type="protein sequence ID" value="MCG2586926.1"/>
    <property type="molecule type" value="Genomic_DNA"/>
</dbReference>
<dbReference type="InterPro" id="IPR026444">
    <property type="entry name" value="Secre_tail"/>
</dbReference>
<reference evidence="2" key="1">
    <citation type="submission" date="2022-01" db="EMBL/GenBank/DDBJ databases">
        <authorList>
            <person name="Wang Y."/>
        </authorList>
    </citation>
    <scope>NUCLEOTIDE SEQUENCE</scope>
    <source>
        <strain evidence="2">WB101</strain>
    </source>
</reference>
<organism evidence="2 3">
    <name type="scientific">Rhodohalobacter sulfatireducens</name>
    <dbReference type="NCBI Taxonomy" id="2911366"/>
    <lineage>
        <taxon>Bacteria</taxon>
        <taxon>Pseudomonadati</taxon>
        <taxon>Balneolota</taxon>
        <taxon>Balneolia</taxon>
        <taxon>Balneolales</taxon>
        <taxon>Balneolaceae</taxon>
        <taxon>Rhodohalobacter</taxon>
    </lineage>
</organism>
<dbReference type="Gene3D" id="2.60.40.4070">
    <property type="match status" value="1"/>
</dbReference>
<feature type="domain" description="Secretion system C-terminal sorting" evidence="1">
    <location>
        <begin position="529"/>
        <end position="604"/>
    </location>
</feature>
<comment type="caution">
    <text evidence="2">The sequence shown here is derived from an EMBL/GenBank/DDBJ whole genome shotgun (WGS) entry which is preliminary data.</text>
</comment>
<dbReference type="Proteomes" id="UP001165366">
    <property type="component" value="Unassembled WGS sequence"/>
</dbReference>
<dbReference type="NCBIfam" id="NF045524">
    <property type="entry name" value="MXAN_6640_HExxH"/>
    <property type="match status" value="1"/>
</dbReference>
<accession>A0ABS9K7V5</accession>
<gene>
    <name evidence="2" type="ORF">L6773_00010</name>
</gene>
<dbReference type="RefSeq" id="WP_237851776.1">
    <property type="nucleotide sequence ID" value="NZ_JAKLWS010000001.1"/>
</dbReference>
<dbReference type="NCBIfam" id="TIGR04183">
    <property type="entry name" value="Por_Secre_tail"/>
    <property type="match status" value="1"/>
</dbReference>
<sequence length="607" mass="68583">MSYIFKQIGFITLLCVILLTELSPLLQAQSHQHVNGLNHPVLSAINQEVQSGNISRGEAILQSIYAGFAPERLNVKYQTESRENPPIRCLTPVLMEFERLRNDLNPAIVKEIELITSPGSSFDMLSHISPSGNFILHYEVEGEDSVPLEDADNSGIPDYIEKAAFAADSSYRHEVENIGFMDFLKSDPYEIYFLDFGFYGTTRSSGSTTSINIHSNFEGFPENTHPEGNQIGALYATMAHEIKHAIQYANNRWKGESGNTAWSEMDATLMEEIVFDDVNDYYNYIMQYDDQQNDWDHGKARPSSIFGNPDSPIPGSYNHVSWMLYFFETFGATFWVDVWNIIRTDYLNTDKSENLIPFVDAVSQALELYETNFPHEHLMNHMWHMVAGPNFMTPGFGFDESAEYPTANFSKTLTQPPDSVTNRYLRSHAADYLEVVPSNITPGQPSIFLESDINGIGIGVVGFFKNGEIDIEFMANPNSSSQSLQTTWSWDDLIDMRIAVVNTHRESSGTYHLTVSSTIPEEDTITQNYPNPFNPVTTIEFALTERKDVVVEVYDRIGRKISTLVDEQLGRGFHTVRFDGTGLASGVYFYRIVTNQTAVTRKMVLVK</sequence>
<evidence type="ECO:0000313" key="3">
    <source>
        <dbReference type="Proteomes" id="UP001165366"/>
    </source>
</evidence>
<proteinExistence type="predicted"/>